<dbReference type="Pfam" id="PF07866">
    <property type="entry name" value="DUF1653"/>
    <property type="match status" value="1"/>
</dbReference>
<evidence type="ECO:0000259" key="1">
    <source>
        <dbReference type="Pfam" id="PF07866"/>
    </source>
</evidence>
<evidence type="ECO:0000313" key="2">
    <source>
        <dbReference type="EMBL" id="MDO6421857.1"/>
    </source>
</evidence>
<sequence>MNDKITLGKYRHYKGNEYYVEDVARHSEDLSYLVVYRCLYGEFGLWVRPLEMFLEDVTIDGVVQPRFAYQGPLTSADIDAMPEAVRAKVLANQ</sequence>
<feature type="domain" description="DUF1653" evidence="1">
    <location>
        <begin position="8"/>
        <end position="69"/>
    </location>
</feature>
<evidence type="ECO:0000313" key="3">
    <source>
        <dbReference type="Proteomes" id="UP001169760"/>
    </source>
</evidence>
<dbReference type="RefSeq" id="WP_011467956.1">
    <property type="nucleotide sequence ID" value="NZ_JAUOPB010000003.1"/>
</dbReference>
<reference evidence="2" key="1">
    <citation type="submission" date="2023-07" db="EMBL/GenBank/DDBJ databases">
        <title>Genome content predicts the carbon catabolic preferences of heterotrophic bacteria.</title>
        <authorList>
            <person name="Gralka M."/>
        </authorList>
    </citation>
    <scope>NUCLEOTIDE SEQUENCE</scope>
    <source>
        <strain evidence="2">I3M17_2</strain>
    </source>
</reference>
<dbReference type="EMBL" id="JAUOPB010000003">
    <property type="protein sequence ID" value="MDO6421857.1"/>
    <property type="molecule type" value="Genomic_DNA"/>
</dbReference>
<dbReference type="AlphaFoldDB" id="A0AAW7X5P1"/>
<dbReference type="InterPro" id="IPR037135">
    <property type="entry name" value="DUF1653-like_dom_sf"/>
</dbReference>
<proteinExistence type="predicted"/>
<dbReference type="InterPro" id="IPR023387">
    <property type="entry name" value="DUF1653-like_dom"/>
</dbReference>
<protein>
    <submittedName>
        <fullName evidence="2">DUF1653 domain-containing protein</fullName>
    </submittedName>
</protein>
<name>A0AAW7X5P1_9GAMM</name>
<comment type="caution">
    <text evidence="2">The sequence shown here is derived from an EMBL/GenBank/DDBJ whole genome shotgun (WGS) entry which is preliminary data.</text>
</comment>
<dbReference type="Gene3D" id="2.30.30.320">
    <property type="entry name" value="DUF1653-like domain"/>
    <property type="match status" value="1"/>
</dbReference>
<accession>A0AAW7X5P1</accession>
<organism evidence="2 3">
    <name type="scientific">Saccharophagus degradans</name>
    <dbReference type="NCBI Taxonomy" id="86304"/>
    <lineage>
        <taxon>Bacteria</taxon>
        <taxon>Pseudomonadati</taxon>
        <taxon>Pseudomonadota</taxon>
        <taxon>Gammaproteobacteria</taxon>
        <taxon>Cellvibrionales</taxon>
        <taxon>Cellvibrionaceae</taxon>
        <taxon>Saccharophagus</taxon>
    </lineage>
</organism>
<dbReference type="Proteomes" id="UP001169760">
    <property type="component" value="Unassembled WGS sequence"/>
</dbReference>
<dbReference type="GeneID" id="98613150"/>
<gene>
    <name evidence="2" type="ORF">Q4521_05185</name>
</gene>